<dbReference type="AlphaFoldDB" id="A0A0N4VXI4"/>
<evidence type="ECO:0000313" key="3">
    <source>
        <dbReference type="EMBL" id="VDO12466.1"/>
    </source>
</evidence>
<organism evidence="5">
    <name type="scientific">Haemonchus placei</name>
    <name type="common">Barber's pole worm</name>
    <dbReference type="NCBI Taxonomy" id="6290"/>
    <lineage>
        <taxon>Eukaryota</taxon>
        <taxon>Metazoa</taxon>
        <taxon>Ecdysozoa</taxon>
        <taxon>Nematoda</taxon>
        <taxon>Chromadorea</taxon>
        <taxon>Rhabditida</taxon>
        <taxon>Rhabditina</taxon>
        <taxon>Rhabditomorpha</taxon>
        <taxon>Strongyloidea</taxon>
        <taxon>Trichostrongylidae</taxon>
        <taxon>Haemonchus</taxon>
    </lineage>
</organism>
<proteinExistence type="predicted"/>
<reference evidence="5" key="1">
    <citation type="submission" date="2017-02" db="UniProtKB">
        <authorList>
            <consortium name="WormBaseParasite"/>
        </authorList>
    </citation>
    <scope>IDENTIFICATION</scope>
</reference>
<keyword evidence="2" id="KW-0732">Signal</keyword>
<feature type="signal peptide" evidence="2">
    <location>
        <begin position="1"/>
        <end position="19"/>
    </location>
</feature>
<feature type="region of interest" description="Disordered" evidence="1">
    <location>
        <begin position="134"/>
        <end position="162"/>
    </location>
</feature>
<sequence>MRFTFALSLILLLATQSSAWGFWPFSSDEDSFHPVSHGGIFGWLSNIWDEFENIFKPFRSSGVIVNTGDGVTNVSAVIGGKRYNATFPGVDSISSSSRIVNIDGNSTEVFNITVNGTTYYTYETVDGKTTFSKNGQEDSNDPFHVISHEATSSNPLTDSIGV</sequence>
<gene>
    <name evidence="3" type="ORF">HPLM_LOCUS2002</name>
</gene>
<dbReference type="Proteomes" id="UP000268014">
    <property type="component" value="Unassembled WGS sequence"/>
</dbReference>
<evidence type="ECO:0000256" key="1">
    <source>
        <dbReference type="SAM" id="MobiDB-lite"/>
    </source>
</evidence>
<evidence type="ECO:0000256" key="2">
    <source>
        <dbReference type="SAM" id="SignalP"/>
    </source>
</evidence>
<evidence type="ECO:0000313" key="5">
    <source>
        <dbReference type="WBParaSite" id="HPLM_0000200401-mRNA-1"/>
    </source>
</evidence>
<keyword evidence="4" id="KW-1185">Reference proteome</keyword>
<accession>A0A0N4VXI4</accession>
<name>A0A0N4VXI4_HAEPC</name>
<protein>
    <submittedName>
        <fullName evidence="5">Secreted protein</fullName>
    </submittedName>
</protein>
<feature type="compositionally biased region" description="Polar residues" evidence="1">
    <location>
        <begin position="149"/>
        <end position="162"/>
    </location>
</feature>
<evidence type="ECO:0000313" key="4">
    <source>
        <dbReference type="Proteomes" id="UP000268014"/>
    </source>
</evidence>
<dbReference type="EMBL" id="UZAF01003358">
    <property type="protein sequence ID" value="VDO12466.1"/>
    <property type="molecule type" value="Genomic_DNA"/>
</dbReference>
<dbReference type="OrthoDB" id="5859002at2759"/>
<dbReference type="OMA" id="HAGMFGW"/>
<feature type="chain" id="PRO_5043123233" evidence="2">
    <location>
        <begin position="20"/>
        <end position="162"/>
    </location>
</feature>
<reference evidence="3 4" key="2">
    <citation type="submission" date="2018-11" db="EMBL/GenBank/DDBJ databases">
        <authorList>
            <consortium name="Pathogen Informatics"/>
        </authorList>
    </citation>
    <scope>NUCLEOTIDE SEQUENCE [LARGE SCALE GENOMIC DNA]</scope>
    <source>
        <strain evidence="3 4">MHpl1</strain>
    </source>
</reference>
<dbReference type="WBParaSite" id="HPLM_0000200401-mRNA-1">
    <property type="protein sequence ID" value="HPLM_0000200401-mRNA-1"/>
    <property type="gene ID" value="HPLM_0000200401"/>
</dbReference>